<accession>A0A059EBT7</accession>
<feature type="transmembrane region" description="Helical" evidence="6">
    <location>
        <begin position="109"/>
        <end position="127"/>
    </location>
</feature>
<dbReference type="InterPro" id="IPR004307">
    <property type="entry name" value="TspO_MBR"/>
</dbReference>
<evidence type="ECO:0000313" key="11">
    <source>
        <dbReference type="Proteomes" id="UP000259173"/>
    </source>
</evidence>
<evidence type="ECO:0000256" key="6">
    <source>
        <dbReference type="SAM" id="Phobius"/>
    </source>
</evidence>
<feature type="transmembrane region" description="Helical" evidence="6">
    <location>
        <begin position="85"/>
        <end position="103"/>
    </location>
</feature>
<dbReference type="Proteomes" id="UP000024547">
    <property type="component" value="Unassembled WGS sequence"/>
</dbReference>
<evidence type="ECO:0000313" key="10">
    <source>
        <dbReference type="Proteomes" id="UP000024547"/>
    </source>
</evidence>
<gene>
    <name evidence="8" type="ORF">DCG65_13840</name>
    <name evidence="9" type="ORF">HY36_01425</name>
</gene>
<dbReference type="EMBL" id="AWFH01000001">
    <property type="protein sequence ID" value="KCZ65065.1"/>
    <property type="molecule type" value="Genomic_DNA"/>
</dbReference>
<evidence type="ECO:0000313" key="8">
    <source>
        <dbReference type="EMBL" id="HAE95632.1"/>
    </source>
</evidence>
<dbReference type="PATRIC" id="fig|1280948.3.peg.277"/>
<dbReference type="eggNOG" id="COG3476">
    <property type="taxonomic scope" value="Bacteria"/>
</dbReference>
<comment type="caution">
    <text evidence="9">The sequence shown here is derived from an EMBL/GenBank/DDBJ whole genome shotgun (WGS) entry which is preliminary data.</text>
</comment>
<dbReference type="PANTHER" id="PTHR10057">
    <property type="entry name" value="PERIPHERAL-TYPE BENZODIAZEPINE RECEPTOR"/>
    <property type="match status" value="1"/>
</dbReference>
<dbReference type="FunFam" id="1.20.1260.100:FF:000001">
    <property type="entry name" value="translocator protein 2"/>
    <property type="match status" value="1"/>
</dbReference>
<keyword evidence="3 6" id="KW-0812">Transmembrane</keyword>
<dbReference type="Gene3D" id="1.20.1260.100">
    <property type="entry name" value="TspO/MBR protein"/>
    <property type="match status" value="1"/>
</dbReference>
<dbReference type="CDD" id="cd15904">
    <property type="entry name" value="TSPO_MBR"/>
    <property type="match status" value="1"/>
</dbReference>
<keyword evidence="7" id="KW-0732">Signal</keyword>
<proteinExistence type="inferred from homology"/>
<comment type="subcellular location">
    <subcellularLocation>
        <location evidence="1">Membrane</location>
        <topology evidence="1">Multi-pass membrane protein</topology>
    </subcellularLocation>
</comment>
<reference evidence="8 11" key="2">
    <citation type="journal article" date="2018" name="Nat. Biotechnol.">
        <title>A standardized bacterial taxonomy based on genome phylogeny substantially revises the tree of life.</title>
        <authorList>
            <person name="Parks D.H."/>
            <person name="Chuvochina M."/>
            <person name="Waite D.W."/>
            <person name="Rinke C."/>
            <person name="Skarshewski A."/>
            <person name="Chaumeil P.A."/>
            <person name="Hugenholtz P."/>
        </authorList>
    </citation>
    <scope>NUCLEOTIDE SEQUENCE [LARGE SCALE GENOMIC DNA]</scope>
    <source>
        <strain evidence="8">UBA8557</strain>
    </source>
</reference>
<reference evidence="9 10" key="1">
    <citation type="journal article" date="2014" name="Antonie Van Leeuwenhoek">
        <title>Hyphomonas beringensis sp. nov. and Hyphomonas chukchiensis sp. nov., isolated from surface seawater of the Bering Sea and Chukchi Sea.</title>
        <authorList>
            <person name="Li C."/>
            <person name="Lai Q."/>
            <person name="Li G."/>
            <person name="Dong C."/>
            <person name="Wang J."/>
            <person name="Liao Y."/>
            <person name="Shao Z."/>
        </authorList>
    </citation>
    <scope>NUCLEOTIDE SEQUENCE [LARGE SCALE GENOMIC DNA]</scope>
    <source>
        <strain evidence="9 10">22II1-22F38</strain>
    </source>
</reference>
<feature type="chain" id="PRO_5044537711" evidence="7">
    <location>
        <begin position="27"/>
        <end position="162"/>
    </location>
</feature>
<dbReference type="AlphaFoldDB" id="A0A059EBT7"/>
<sequence>MVPNAKAFPWGAGILLLLATATTAAAGAVISGGSSDPWYNALNKPFLTPPDIVFGLVWPVLFILMAAGALIVLDRAGSFERAISPLGLYYAMLVFNAAWSFAFFGLNDLLLALGILVALWLLIVAMMQDFWRFAPLAALLQIPYLIWISFAGYLNGFILFAN</sequence>
<feature type="signal peptide" evidence="7">
    <location>
        <begin position="1"/>
        <end position="26"/>
    </location>
</feature>
<keyword evidence="10" id="KW-1185">Reference proteome</keyword>
<comment type="similarity">
    <text evidence="2">Belongs to the TspO/BZRP family.</text>
</comment>
<dbReference type="RefSeq" id="WP_035547257.1">
    <property type="nucleotide sequence ID" value="NZ_CAXEMP010000328.1"/>
</dbReference>
<evidence type="ECO:0000256" key="3">
    <source>
        <dbReference type="ARBA" id="ARBA00022692"/>
    </source>
</evidence>
<dbReference type="PIRSF" id="PIRSF005859">
    <property type="entry name" value="PBR"/>
    <property type="match status" value="1"/>
</dbReference>
<evidence type="ECO:0000256" key="7">
    <source>
        <dbReference type="SAM" id="SignalP"/>
    </source>
</evidence>
<organism evidence="9 10">
    <name type="scientific">Hyphomonas atlantica</name>
    <dbReference type="NCBI Taxonomy" id="1280948"/>
    <lineage>
        <taxon>Bacteria</taxon>
        <taxon>Pseudomonadati</taxon>
        <taxon>Pseudomonadota</taxon>
        <taxon>Alphaproteobacteria</taxon>
        <taxon>Hyphomonadales</taxon>
        <taxon>Hyphomonadaceae</taxon>
        <taxon>Hyphomonas</taxon>
    </lineage>
</organism>
<dbReference type="PANTHER" id="PTHR10057:SF0">
    <property type="entry name" value="TRANSLOCATOR PROTEIN"/>
    <property type="match status" value="1"/>
</dbReference>
<evidence type="ECO:0000313" key="9">
    <source>
        <dbReference type="EMBL" id="KCZ65065.1"/>
    </source>
</evidence>
<protein>
    <submittedName>
        <fullName evidence="8">Tryptophan-rich sensory protein</fullName>
    </submittedName>
</protein>
<dbReference type="GO" id="GO:0016020">
    <property type="term" value="C:membrane"/>
    <property type="evidence" value="ECO:0007669"/>
    <property type="project" value="UniProtKB-SubCell"/>
</dbReference>
<name>A0A059EBT7_9PROT</name>
<evidence type="ECO:0000256" key="4">
    <source>
        <dbReference type="ARBA" id="ARBA00022989"/>
    </source>
</evidence>
<dbReference type="GO" id="GO:0033013">
    <property type="term" value="P:tetrapyrrole metabolic process"/>
    <property type="evidence" value="ECO:0007669"/>
    <property type="project" value="UniProtKB-ARBA"/>
</dbReference>
<evidence type="ECO:0000256" key="2">
    <source>
        <dbReference type="ARBA" id="ARBA00007524"/>
    </source>
</evidence>
<feature type="transmembrane region" description="Helical" evidence="6">
    <location>
        <begin position="139"/>
        <end position="161"/>
    </location>
</feature>
<evidence type="ECO:0000256" key="5">
    <source>
        <dbReference type="ARBA" id="ARBA00023136"/>
    </source>
</evidence>
<dbReference type="EMBL" id="DMBR01000415">
    <property type="protein sequence ID" value="HAE95632.1"/>
    <property type="molecule type" value="Genomic_DNA"/>
</dbReference>
<feature type="transmembrane region" description="Helical" evidence="6">
    <location>
        <begin position="52"/>
        <end position="73"/>
    </location>
</feature>
<dbReference type="Proteomes" id="UP000259173">
    <property type="component" value="Unassembled WGS sequence"/>
</dbReference>
<evidence type="ECO:0000256" key="1">
    <source>
        <dbReference type="ARBA" id="ARBA00004141"/>
    </source>
</evidence>
<dbReference type="Pfam" id="PF03073">
    <property type="entry name" value="TspO_MBR"/>
    <property type="match status" value="1"/>
</dbReference>
<dbReference type="InterPro" id="IPR038330">
    <property type="entry name" value="TspO/MBR-related_sf"/>
</dbReference>
<keyword evidence="4 6" id="KW-1133">Transmembrane helix</keyword>
<dbReference type="STRING" id="1280948.HY36_01425"/>
<keyword evidence="5 6" id="KW-0472">Membrane</keyword>